<evidence type="ECO:0000259" key="2">
    <source>
        <dbReference type="PROSITE" id="PS00624"/>
    </source>
</evidence>
<dbReference type="Pfam" id="PF00732">
    <property type="entry name" value="GMC_oxred_N"/>
    <property type="match status" value="1"/>
</dbReference>
<dbReference type="VEuPathDB" id="VectorBase:AQUA001431"/>
<dbReference type="AlphaFoldDB" id="A0A182WV75"/>
<dbReference type="GO" id="GO:0016614">
    <property type="term" value="F:oxidoreductase activity, acting on CH-OH group of donors"/>
    <property type="evidence" value="ECO:0007669"/>
    <property type="project" value="InterPro"/>
</dbReference>
<evidence type="ECO:0000313" key="4">
    <source>
        <dbReference type="Proteomes" id="UP000076407"/>
    </source>
</evidence>
<dbReference type="Gene3D" id="3.30.560.10">
    <property type="entry name" value="Glucose Oxidase, domain 3"/>
    <property type="match status" value="2"/>
</dbReference>
<dbReference type="Proteomes" id="UP000076407">
    <property type="component" value="Unassembled WGS sequence"/>
</dbReference>
<dbReference type="InterPro" id="IPR000172">
    <property type="entry name" value="GMC_OxRdtase_N"/>
</dbReference>
<keyword evidence="4" id="KW-1185">Reference proteome</keyword>
<reference evidence="3" key="1">
    <citation type="submission" date="2020-05" db="UniProtKB">
        <authorList>
            <consortium name="EnsemblMetazoa"/>
        </authorList>
    </citation>
    <scope>IDENTIFICATION</scope>
    <source>
        <strain evidence="3">SANGQUA</strain>
    </source>
</reference>
<feature type="domain" description="Glucose-methanol-choline oxidoreductase N-terminal" evidence="2">
    <location>
        <begin position="606"/>
        <end position="620"/>
    </location>
</feature>
<protein>
    <recommendedName>
        <fullName evidence="2">Glucose-methanol-choline oxidoreductase N-terminal domain-containing protein</fullName>
    </recommendedName>
</protein>
<name>A0A182WV75_ANOQN</name>
<accession>A0A182WV75</accession>
<sequence length="915" mass="102608">MLSGIGPAKHLRLKGIQPLANLAVGFNFQDHVAGGALTFLINHTETLSSKRIFTLENFVEYEHQHTGMMASTGACEAISFHDTTQPPNRANEAGWPDLELLLIGGTHAADRIYESNFNYKPETFNALFGDIERRGLEGYTVFPMILRPRSKGRIRLASADPFEHPIIQPNYLGDPYDLEVSVRGIRKAIELTKTNTLKSFDARLLDIPIPGCEQHRFDTDDYWKCFTRHVTYTIYHHVGTCKMGPASDRLAVVDPRLRVHGVKGLRVIDASVMPDIPAAHTNGPTIMIAEKGADMIKEDWSIKYLPLAAGILGMVSFSRPQDSLLSMLSFLQDGGERMSHELPSQPVVRPEYDFIIVGAGSAGSVLANRLSEVPDWSVLLIEAGPGENLLMDIPMAAHYLQNFNINWDYRTKPSDQYCLAFKNNQCRFPRGKVMGGSSVLNYMIYTRGNRRDFDHWADLGNPGWSYKEVLPYFKKLEHSVVPDANPAYAGKDGPLTISYPRFRSDTAKAFVQGAIEDGAPYVDYNGPTQIGVSYIQSTTKDGKRDSTNVAYLYDMRNRSNLHVKKNSQVTRILFDRSANRANGVRFFHAGRFHTVRARREVIVSSGAIGSPHLLMLSGIGPADHLRANGIKPIADLPVGHNFQDHTAAGGLTFLVNNTQTLTYKNVFRLDNFMKYQYDKRGPFTSTGGCEAIAFYDSERPGDPDGWPDYELLHIGGTIGADPTYEVNFNYKHKTFQTLFGEIQRRNYDGFTVFPLIMRPRSKGRISLNGSSPFQYPIIEPNYFDDPYDLDISVRAIRKAIELSRTGAMQRYNARLLDIPMPGCEHYRFDSDDYWKCFSRHATFTIYHHVGTCKMGPRKDPTAVVDARLRVHGVKGLRVIDASIMPDVPAGHTNAPTIMIGEKGADMIKQDWNELT</sequence>
<dbReference type="SUPFAM" id="SSF54373">
    <property type="entry name" value="FAD-linked reductases, C-terminal domain"/>
    <property type="match status" value="2"/>
</dbReference>
<evidence type="ECO:0000313" key="3">
    <source>
        <dbReference type="EnsemblMetazoa" id="AQUA001431-PA"/>
    </source>
</evidence>
<dbReference type="PROSITE" id="PS00624">
    <property type="entry name" value="GMC_OXRED_2"/>
    <property type="match status" value="1"/>
</dbReference>
<dbReference type="PANTHER" id="PTHR11552">
    <property type="entry name" value="GLUCOSE-METHANOL-CHOLINE GMC OXIDOREDUCTASE"/>
    <property type="match status" value="1"/>
</dbReference>
<dbReference type="InterPro" id="IPR012132">
    <property type="entry name" value="GMC_OxRdtase"/>
</dbReference>
<comment type="similarity">
    <text evidence="1">Belongs to the GMC oxidoreductase family.</text>
</comment>
<dbReference type="PANTHER" id="PTHR11552:SF158">
    <property type="entry name" value="GH23626P-RELATED"/>
    <property type="match status" value="1"/>
</dbReference>
<dbReference type="GO" id="GO:0050660">
    <property type="term" value="F:flavin adenine dinucleotide binding"/>
    <property type="evidence" value="ECO:0007669"/>
    <property type="project" value="InterPro"/>
</dbReference>
<dbReference type="EnsemblMetazoa" id="AQUA001431-RA">
    <property type="protein sequence ID" value="AQUA001431-PA"/>
    <property type="gene ID" value="AQUA001431"/>
</dbReference>
<dbReference type="Gene3D" id="3.50.50.60">
    <property type="entry name" value="FAD/NAD(P)-binding domain"/>
    <property type="match status" value="2"/>
</dbReference>
<proteinExistence type="inferred from homology"/>
<dbReference type="Pfam" id="PF05199">
    <property type="entry name" value="GMC_oxred_C"/>
    <property type="match status" value="2"/>
</dbReference>
<evidence type="ECO:0000256" key="1">
    <source>
        <dbReference type="ARBA" id="ARBA00010790"/>
    </source>
</evidence>
<dbReference type="SUPFAM" id="SSF51905">
    <property type="entry name" value="FAD/NAD(P)-binding domain"/>
    <property type="match status" value="2"/>
</dbReference>
<dbReference type="STRING" id="34691.A0A182WV75"/>
<dbReference type="InterPro" id="IPR007867">
    <property type="entry name" value="GMC_OxRtase_C"/>
</dbReference>
<dbReference type="InterPro" id="IPR036188">
    <property type="entry name" value="FAD/NAD-bd_sf"/>
</dbReference>
<organism evidence="3 4">
    <name type="scientific">Anopheles quadriannulatus</name>
    <name type="common">Mosquito</name>
    <dbReference type="NCBI Taxonomy" id="34691"/>
    <lineage>
        <taxon>Eukaryota</taxon>
        <taxon>Metazoa</taxon>
        <taxon>Ecdysozoa</taxon>
        <taxon>Arthropoda</taxon>
        <taxon>Hexapoda</taxon>
        <taxon>Insecta</taxon>
        <taxon>Pterygota</taxon>
        <taxon>Neoptera</taxon>
        <taxon>Endopterygota</taxon>
        <taxon>Diptera</taxon>
        <taxon>Nematocera</taxon>
        <taxon>Culicoidea</taxon>
        <taxon>Culicidae</taxon>
        <taxon>Anophelinae</taxon>
        <taxon>Anopheles</taxon>
    </lineage>
</organism>